<name>A0ABT8SEQ7_9BURK</name>
<dbReference type="Gene3D" id="1.25.40.10">
    <property type="entry name" value="Tetratricopeptide repeat domain"/>
    <property type="match status" value="2"/>
</dbReference>
<dbReference type="SMART" id="SM00028">
    <property type="entry name" value="TPR"/>
    <property type="match status" value="3"/>
</dbReference>
<dbReference type="RefSeq" id="WP_301815804.1">
    <property type="nucleotide sequence ID" value="NZ_JAUJZH010000040.1"/>
</dbReference>
<dbReference type="EMBL" id="JAUKVY010000040">
    <property type="protein sequence ID" value="MDO1537406.1"/>
    <property type="molecule type" value="Genomic_DNA"/>
</dbReference>
<dbReference type="SUPFAM" id="SSF48452">
    <property type="entry name" value="TPR-like"/>
    <property type="match status" value="1"/>
</dbReference>
<protein>
    <recommendedName>
        <fullName evidence="3">Tetratricopeptide repeat protein</fullName>
    </recommendedName>
</protein>
<dbReference type="PANTHER" id="PTHR12558">
    <property type="entry name" value="CELL DIVISION CYCLE 16,23,27"/>
    <property type="match status" value="1"/>
</dbReference>
<dbReference type="Proteomes" id="UP001169027">
    <property type="component" value="Unassembled WGS sequence"/>
</dbReference>
<evidence type="ECO:0008006" key="3">
    <source>
        <dbReference type="Google" id="ProtNLM"/>
    </source>
</evidence>
<dbReference type="InterPro" id="IPR011990">
    <property type="entry name" value="TPR-like_helical_dom_sf"/>
</dbReference>
<gene>
    <name evidence="1" type="ORF">Q2T77_34685</name>
</gene>
<organism evidence="1 2">
    <name type="scientific">Variovorax ginsengisoli</name>
    <dbReference type="NCBI Taxonomy" id="363844"/>
    <lineage>
        <taxon>Bacteria</taxon>
        <taxon>Pseudomonadati</taxon>
        <taxon>Pseudomonadota</taxon>
        <taxon>Betaproteobacteria</taxon>
        <taxon>Burkholderiales</taxon>
        <taxon>Comamonadaceae</taxon>
        <taxon>Variovorax</taxon>
    </lineage>
</organism>
<sequence>MSPAFAEAVVEDLTVAVAQHSETLVISTGSTAGFGDAKVDASRAQKALGATHVLTGSVLRDGESVLIRAHLRNAMESTFLWSERFEYTGVAHWDWQRDITQRVANALDTRLRDAHVPHAADAGYAMGAIEATQKGDFMLRHAKVREDMHRARRLFATALLADPDSVVALDGLAFTHIAEVSHRWSTKRDSHIETASKLLDRSLVLAPNYAMTHYGRSQILYVRGRIDEAAQACEQALALWPNHIYALQRLGFYRLQQGRPTELVERVRLALRLNPLDSQWASQGHVFLGMAQFHLRRDEEAYAEMRKAAAANPSNGFPWQWIAVIDALHGRDESARSNLASFQKLIPNQTVSGLRATESSRSPEFWAERERFYEGLSKAGLAL</sequence>
<reference evidence="1" key="1">
    <citation type="submission" date="2023-06" db="EMBL/GenBank/DDBJ databases">
        <authorList>
            <person name="Jiang Y."/>
            <person name="Liu Q."/>
        </authorList>
    </citation>
    <scope>NUCLEOTIDE SEQUENCE</scope>
    <source>
        <strain evidence="1">CGMCC 1.12090</strain>
    </source>
</reference>
<evidence type="ECO:0000313" key="1">
    <source>
        <dbReference type="EMBL" id="MDO1537406.1"/>
    </source>
</evidence>
<accession>A0ABT8SEQ7</accession>
<dbReference type="PANTHER" id="PTHR12558:SF13">
    <property type="entry name" value="CELL DIVISION CYCLE PROTEIN 27 HOMOLOG"/>
    <property type="match status" value="1"/>
</dbReference>
<keyword evidence="2" id="KW-1185">Reference proteome</keyword>
<proteinExistence type="predicted"/>
<evidence type="ECO:0000313" key="2">
    <source>
        <dbReference type="Proteomes" id="UP001169027"/>
    </source>
</evidence>
<dbReference type="InterPro" id="IPR019734">
    <property type="entry name" value="TPR_rpt"/>
</dbReference>
<comment type="caution">
    <text evidence="1">The sequence shown here is derived from an EMBL/GenBank/DDBJ whole genome shotgun (WGS) entry which is preliminary data.</text>
</comment>